<evidence type="ECO:0000256" key="1">
    <source>
        <dbReference type="ARBA" id="ARBA00022670"/>
    </source>
</evidence>
<dbReference type="Pfam" id="PF01483">
    <property type="entry name" value="P_proprotein"/>
    <property type="match status" value="1"/>
</dbReference>
<feature type="region of interest" description="Disordered" evidence="3">
    <location>
        <begin position="302"/>
        <end position="325"/>
    </location>
</feature>
<feature type="region of interest" description="Disordered" evidence="3">
    <location>
        <begin position="609"/>
        <end position="628"/>
    </location>
</feature>
<gene>
    <name evidence="6" type="ORF">DFR46_1281</name>
</gene>
<evidence type="ECO:0000256" key="4">
    <source>
        <dbReference type="SAM" id="SignalP"/>
    </source>
</evidence>
<dbReference type="InterPro" id="IPR013783">
    <property type="entry name" value="Ig-like_fold"/>
</dbReference>
<dbReference type="InterPro" id="IPR008979">
    <property type="entry name" value="Galactose-bd-like_sf"/>
</dbReference>
<dbReference type="InterPro" id="IPR002884">
    <property type="entry name" value="P_dom"/>
</dbReference>
<protein>
    <submittedName>
        <fullName evidence="6">Putative repeat protein (TIGR01451 family)</fullName>
    </submittedName>
</protein>
<feature type="signal peptide" evidence="4">
    <location>
        <begin position="1"/>
        <end position="41"/>
    </location>
</feature>
<reference evidence="6 7" key="1">
    <citation type="submission" date="2018-07" db="EMBL/GenBank/DDBJ databases">
        <title>Genomic Encyclopedia of Type Strains, Phase IV (KMG-IV): sequencing the most valuable type-strain genomes for metagenomic binning, comparative biology and taxonomic classification.</title>
        <authorList>
            <person name="Goeker M."/>
        </authorList>
    </citation>
    <scope>NUCLEOTIDE SEQUENCE [LARGE SCALE GENOMIC DNA]</scope>
    <source>
        <strain evidence="6 7">DSM 26725</strain>
    </source>
</reference>
<dbReference type="GO" id="GO:0004252">
    <property type="term" value="F:serine-type endopeptidase activity"/>
    <property type="evidence" value="ECO:0007669"/>
    <property type="project" value="InterPro"/>
</dbReference>
<organism evidence="6 7">
    <name type="scientific">Parasphingopyxis lamellibrachiae</name>
    <dbReference type="NCBI Taxonomy" id="680125"/>
    <lineage>
        <taxon>Bacteria</taxon>
        <taxon>Pseudomonadati</taxon>
        <taxon>Pseudomonadota</taxon>
        <taxon>Alphaproteobacteria</taxon>
        <taxon>Sphingomonadales</taxon>
        <taxon>Sphingomonadaceae</taxon>
        <taxon>Parasphingopyxis</taxon>
    </lineage>
</organism>
<dbReference type="AlphaFoldDB" id="A0A3D9FFB8"/>
<dbReference type="SUPFAM" id="SSF49785">
    <property type="entry name" value="Galactose-binding domain-like"/>
    <property type="match status" value="1"/>
</dbReference>
<feature type="domain" description="P/Homo B" evidence="5">
    <location>
        <begin position="39"/>
        <end position="201"/>
    </location>
</feature>
<feature type="compositionally biased region" description="Low complexity" evidence="3">
    <location>
        <begin position="302"/>
        <end position="312"/>
    </location>
</feature>
<keyword evidence="2" id="KW-0378">Hydrolase</keyword>
<evidence type="ECO:0000256" key="3">
    <source>
        <dbReference type="SAM" id="MobiDB-lite"/>
    </source>
</evidence>
<evidence type="ECO:0000256" key="2">
    <source>
        <dbReference type="ARBA" id="ARBA00022801"/>
    </source>
</evidence>
<keyword evidence="1" id="KW-0645">Protease</keyword>
<name>A0A3D9FFB8_9SPHN</name>
<accession>A0A3D9FFB8</accession>
<dbReference type="InterPro" id="IPR047589">
    <property type="entry name" value="DUF11_rpt"/>
</dbReference>
<evidence type="ECO:0000313" key="7">
    <source>
        <dbReference type="Proteomes" id="UP000256310"/>
    </source>
</evidence>
<dbReference type="Proteomes" id="UP000256310">
    <property type="component" value="Unassembled WGS sequence"/>
</dbReference>
<dbReference type="Gene3D" id="2.60.120.260">
    <property type="entry name" value="Galactose-binding domain-like"/>
    <property type="match status" value="1"/>
</dbReference>
<dbReference type="Pfam" id="PF01345">
    <property type="entry name" value="DUF11"/>
    <property type="match status" value="1"/>
</dbReference>
<dbReference type="InterPro" id="IPR051172">
    <property type="entry name" value="Chlamydia_OmcB"/>
</dbReference>
<evidence type="ECO:0000313" key="6">
    <source>
        <dbReference type="EMBL" id="RED16262.1"/>
    </source>
</evidence>
<dbReference type="Gene3D" id="2.60.40.10">
    <property type="entry name" value="Immunoglobulins"/>
    <property type="match status" value="1"/>
</dbReference>
<feature type="chain" id="PRO_5017561718" evidence="4">
    <location>
        <begin position="42"/>
        <end position="660"/>
    </location>
</feature>
<dbReference type="EMBL" id="QRDP01000004">
    <property type="protein sequence ID" value="RED16262.1"/>
    <property type="molecule type" value="Genomic_DNA"/>
</dbReference>
<dbReference type="PANTHER" id="PTHR34819:SF3">
    <property type="entry name" value="CELL SURFACE PROTEIN"/>
    <property type="match status" value="1"/>
</dbReference>
<dbReference type="NCBIfam" id="TIGR01451">
    <property type="entry name" value="B_ant_repeat"/>
    <property type="match status" value="2"/>
</dbReference>
<keyword evidence="4" id="KW-0732">Signal</keyword>
<keyword evidence="7" id="KW-1185">Reference proteome</keyword>
<comment type="caution">
    <text evidence="6">The sequence shown here is derived from an EMBL/GenBank/DDBJ whole genome shotgun (WGS) entry which is preliminary data.</text>
</comment>
<proteinExistence type="predicted"/>
<dbReference type="OrthoDB" id="5400913at2"/>
<evidence type="ECO:0000259" key="5">
    <source>
        <dbReference type="PROSITE" id="PS51829"/>
    </source>
</evidence>
<dbReference type="GO" id="GO:0006508">
    <property type="term" value="P:proteolysis"/>
    <property type="evidence" value="ECO:0007669"/>
    <property type="project" value="UniProtKB-KW"/>
</dbReference>
<feature type="compositionally biased region" description="Acidic residues" evidence="3">
    <location>
        <begin position="615"/>
        <end position="627"/>
    </location>
</feature>
<dbReference type="PANTHER" id="PTHR34819">
    <property type="entry name" value="LARGE CYSTEINE-RICH PERIPLASMIC PROTEIN OMCB"/>
    <property type="match status" value="1"/>
</dbReference>
<dbReference type="InterPro" id="IPR001434">
    <property type="entry name" value="OmcB-like_DUF11"/>
</dbReference>
<dbReference type="PROSITE" id="PS51829">
    <property type="entry name" value="P_HOMO_B"/>
    <property type="match status" value="1"/>
</dbReference>
<sequence length="660" mass="67832">MHSRGIIAQIRSFDFSFVVLKSWLYLCAAFIGSFFAVAAHAQTTVYTNSIDGAVNETATPCSASGYLVRNFSVGTSYIVSDVDIGVLLAHTYRGDLLMYLSSPSGTRVQIFTGTGDGANNFNVRMDGSAGTSVTTHTADDTATAGTTVPPYQRSFAPANALSAFNGQNSLGTWQLEICDRYNQDSGNFYQADLFLTQTPTNYADLTLSKSVSNSSPANGTSITYTLSLTNSGGSPQTATAVSVADSLPLGVSYSSHSGYGTYNSGSGTWTVPSIAPGQTRTLTITATVTATSGATVTNTAEVSASSVADSDSTPGNGVSSEDDYDTATFTVSGTRTAGTPPSLSAVCLPINRTLFDWNTRSWTAGALNASYNVANIGTIIFDISTNGTFVNSTPDDTSSNTGGFGGTQQALYQYLEYSNRDQVATTVLTLPTAVPGLQFTVFDIDFAANDFADKLTVTGTFNGSPVTPVLTNGIANYVIGNVAIGDAGSGGSSADGNVVVTFLSPVDTVTIVYGNHTTAPADPDGQAASIYDFNFCNPETTLSVTKISSLISDPVNATTDPYAIPGAVIEYCILISNPGSATATSVTATDALPADITYTAGSLNSGPNCAAASTAEDDNATGADESDPFGASISGTTITATAASLGPSAAFALKFRATVD</sequence>